<evidence type="ECO:0000313" key="16">
    <source>
        <dbReference type="Proteomes" id="UP000295008"/>
    </source>
</evidence>
<dbReference type="GO" id="GO:0008270">
    <property type="term" value="F:zinc ion binding"/>
    <property type="evidence" value="ECO:0007669"/>
    <property type="project" value="InterPro"/>
</dbReference>
<dbReference type="Proteomes" id="UP000295008">
    <property type="component" value="Unassembled WGS sequence"/>
</dbReference>
<gene>
    <name evidence="15" type="ORF">EDC14_104733</name>
</gene>
<evidence type="ECO:0000313" key="15">
    <source>
        <dbReference type="EMBL" id="TCL57129.1"/>
    </source>
</evidence>
<dbReference type="RefSeq" id="WP_132017204.1">
    <property type="nucleotide sequence ID" value="NZ_SLUN01000047.1"/>
</dbReference>
<evidence type="ECO:0000256" key="10">
    <source>
        <dbReference type="ARBA" id="ARBA00023239"/>
    </source>
</evidence>
<feature type="binding site" evidence="13">
    <location>
        <begin position="222"/>
        <end position="224"/>
    </location>
    <ligand>
        <name>dihydroxyacetone phosphate</name>
        <dbReference type="ChEBI" id="CHEBI:57642"/>
    </ligand>
</feature>
<dbReference type="OrthoDB" id="9803995at2"/>
<dbReference type="AlphaFoldDB" id="A0A4R1QT81"/>
<accession>A0A4R1QT81</accession>
<dbReference type="InterPro" id="IPR050246">
    <property type="entry name" value="Class_II_FBP_aldolase"/>
</dbReference>
<comment type="pathway">
    <text evidence="3">Carbohydrate degradation; glycolysis; D-glyceraldehyde 3-phosphate and glycerone phosphate from D-glucose: step 4/4.</text>
</comment>
<dbReference type="NCBIfam" id="TIGR00167">
    <property type="entry name" value="cbbA"/>
    <property type="match status" value="1"/>
</dbReference>
<dbReference type="EMBL" id="SLUN01000047">
    <property type="protein sequence ID" value="TCL57129.1"/>
    <property type="molecule type" value="Genomic_DNA"/>
</dbReference>
<dbReference type="GO" id="GO:0004332">
    <property type="term" value="F:fructose-bisphosphate aldolase activity"/>
    <property type="evidence" value="ECO:0007669"/>
    <property type="project" value="UniProtKB-EC"/>
</dbReference>
<organism evidence="15 16">
    <name type="scientific">Hydrogenispora ethanolica</name>
    <dbReference type="NCBI Taxonomy" id="1082276"/>
    <lineage>
        <taxon>Bacteria</taxon>
        <taxon>Bacillati</taxon>
        <taxon>Bacillota</taxon>
        <taxon>Hydrogenispora</taxon>
    </lineage>
</organism>
<keyword evidence="7 14" id="KW-0479">Metal-binding</keyword>
<sequence length="333" mass="35941">MLVTSKAILEASLNGFKEGKPFAIGAYNVNNMEQMQGIMKAARETQSPVIVQVSRGALKYAEDKYLRNIVMAGVELNPDIPVALHLDHGNNMESVKRAIDLGFTSVMIDGSLMEDSKTPSDFAYNVKITSEVVKYAHDRGVSVEGEIGTLGGIEDGVGSGQTHLTKPEEAAEFVEKTGVDSLAISIGTSHGAYKFKGEAKIAYDVIESCRKLLPNVYLVSHGSSSVPKELIDIINQYGGKMEHAAGMPLEALQKAIQAGINKINVDTDIRLAATAATRKYLADNPSKFDQRDYAGAAREAVAQEIMVRMKGFGTTGHAKDVPNWGLAEMKAKY</sequence>
<dbReference type="CDD" id="cd00947">
    <property type="entry name" value="TBP_aldolase_IIB"/>
    <property type="match status" value="1"/>
</dbReference>
<dbReference type="InterPro" id="IPR000771">
    <property type="entry name" value="FBA_II"/>
</dbReference>
<evidence type="ECO:0000256" key="11">
    <source>
        <dbReference type="ARBA" id="ARBA00031804"/>
    </source>
</evidence>
<feature type="binding site" evidence="14">
    <location>
        <position position="88"/>
    </location>
    <ligand>
        <name>Zn(2+)</name>
        <dbReference type="ChEBI" id="CHEBI:29105"/>
        <label>1</label>
        <note>catalytic</note>
    </ligand>
</feature>
<evidence type="ECO:0000256" key="5">
    <source>
        <dbReference type="ARBA" id="ARBA00013068"/>
    </source>
</evidence>
<keyword evidence="16" id="KW-1185">Reference proteome</keyword>
<dbReference type="PROSITE" id="PS00806">
    <property type="entry name" value="ALDOLASE_CLASS_II_2"/>
    <property type="match status" value="1"/>
</dbReference>
<keyword evidence="10" id="KW-0456">Lyase</keyword>
<feature type="binding site" evidence="14">
    <location>
        <position position="190"/>
    </location>
    <ligand>
        <name>Zn(2+)</name>
        <dbReference type="ChEBI" id="CHEBI:29105"/>
        <label>1</label>
        <note>catalytic</note>
    </ligand>
</feature>
<proteinExistence type="inferred from homology"/>
<evidence type="ECO:0000256" key="4">
    <source>
        <dbReference type="ARBA" id="ARBA00005812"/>
    </source>
</evidence>
<evidence type="ECO:0000256" key="12">
    <source>
        <dbReference type="PIRSR" id="PIRSR001359-1"/>
    </source>
</evidence>
<evidence type="ECO:0000256" key="2">
    <source>
        <dbReference type="ARBA" id="ARBA00002181"/>
    </source>
</evidence>
<name>A0A4R1QT81_HYDET</name>
<comment type="similarity">
    <text evidence="4">Belongs to the class II fructose-bisphosphate aldolase family.</text>
</comment>
<dbReference type="Pfam" id="PF01116">
    <property type="entry name" value="F_bP_aldolase"/>
    <property type="match status" value="1"/>
</dbReference>
<dbReference type="EC" id="4.1.2.13" evidence="5"/>
<protein>
    <recommendedName>
        <fullName evidence="6">Fructose-bisphosphate aldolase</fullName>
        <ecNumber evidence="5">4.1.2.13</ecNumber>
    </recommendedName>
    <alternativeName>
        <fullName evidence="11">Fructose-1,6-bisphosphate aldolase</fullName>
    </alternativeName>
</protein>
<dbReference type="GO" id="GO:0006096">
    <property type="term" value="P:glycolytic process"/>
    <property type="evidence" value="ECO:0007669"/>
    <property type="project" value="UniProtKB-KW"/>
</dbReference>
<feature type="binding site" evidence="14">
    <location>
        <position position="109"/>
    </location>
    <ligand>
        <name>Zn(2+)</name>
        <dbReference type="ChEBI" id="CHEBI:29105"/>
        <label>2</label>
    </ligand>
</feature>
<dbReference type="FunFam" id="3.20.20.70:FF:000111">
    <property type="entry name" value="Fructose-1,6-bisphosphate aldolase"/>
    <property type="match status" value="1"/>
</dbReference>
<evidence type="ECO:0000256" key="9">
    <source>
        <dbReference type="ARBA" id="ARBA00023152"/>
    </source>
</evidence>
<evidence type="ECO:0000256" key="13">
    <source>
        <dbReference type="PIRSR" id="PIRSR001359-2"/>
    </source>
</evidence>
<evidence type="ECO:0000256" key="6">
    <source>
        <dbReference type="ARBA" id="ARBA00013779"/>
    </source>
</evidence>
<comment type="cofactor">
    <cofactor evidence="14">
        <name>Zn(2+)</name>
        <dbReference type="ChEBI" id="CHEBI:29105"/>
    </cofactor>
    <text evidence="14">Binds 2 Zn(2+) ions per subunit. One is catalytic and the other provides a structural contribution.</text>
</comment>
<dbReference type="SUPFAM" id="SSF51569">
    <property type="entry name" value="Aldolase"/>
    <property type="match status" value="1"/>
</dbReference>
<feature type="binding site" evidence="13">
    <location>
        <begin position="264"/>
        <end position="267"/>
    </location>
    <ligand>
        <name>dihydroxyacetone phosphate</name>
        <dbReference type="ChEBI" id="CHEBI:57642"/>
    </ligand>
</feature>
<evidence type="ECO:0000256" key="14">
    <source>
        <dbReference type="PIRSR" id="PIRSR001359-3"/>
    </source>
</evidence>
<feature type="binding site" evidence="14">
    <location>
        <position position="221"/>
    </location>
    <ligand>
        <name>Zn(2+)</name>
        <dbReference type="ChEBI" id="CHEBI:29105"/>
        <label>1</label>
        <note>catalytic</note>
    </ligand>
</feature>
<keyword evidence="9" id="KW-0324">Glycolysis</keyword>
<comment type="function">
    <text evidence="2">Catalyzes the aldol condensation of dihydroxyacetone phosphate (DHAP or glycerone-phosphate) with glyceraldehyde 3-phosphate (G3P) to form fructose 1,6-bisphosphate (FBP) in gluconeogenesis and the reverse reaction in glycolysis.</text>
</comment>
<feature type="binding site" evidence="13">
    <location>
        <position position="191"/>
    </location>
    <ligand>
        <name>dihydroxyacetone phosphate</name>
        <dbReference type="ChEBI" id="CHEBI:57642"/>
    </ligand>
</feature>
<feature type="binding site" evidence="14">
    <location>
        <position position="146"/>
    </location>
    <ligand>
        <name>Zn(2+)</name>
        <dbReference type="ChEBI" id="CHEBI:29105"/>
        <label>2</label>
    </ligand>
</feature>
<comment type="caution">
    <text evidence="15">The sequence shown here is derived from an EMBL/GenBank/DDBJ whole genome shotgun (WGS) entry which is preliminary data.</text>
</comment>
<dbReference type="Gene3D" id="3.20.20.70">
    <property type="entry name" value="Aldolase class I"/>
    <property type="match status" value="1"/>
</dbReference>
<reference evidence="15 16" key="1">
    <citation type="submission" date="2019-03" db="EMBL/GenBank/DDBJ databases">
        <title>Genomic Encyclopedia of Type Strains, Phase IV (KMG-IV): sequencing the most valuable type-strain genomes for metagenomic binning, comparative biology and taxonomic classification.</title>
        <authorList>
            <person name="Goeker M."/>
        </authorList>
    </citation>
    <scope>NUCLEOTIDE SEQUENCE [LARGE SCALE GENOMIC DNA]</scope>
    <source>
        <strain evidence="15 16">LX-B</strain>
    </source>
</reference>
<comment type="catalytic activity">
    <reaction evidence="1">
        <text>beta-D-fructose 1,6-bisphosphate = D-glyceraldehyde 3-phosphate + dihydroxyacetone phosphate</text>
        <dbReference type="Rhea" id="RHEA:14729"/>
        <dbReference type="ChEBI" id="CHEBI:32966"/>
        <dbReference type="ChEBI" id="CHEBI:57642"/>
        <dbReference type="ChEBI" id="CHEBI:59776"/>
        <dbReference type="EC" id="4.1.2.13"/>
    </reaction>
</comment>
<evidence type="ECO:0000256" key="7">
    <source>
        <dbReference type="ARBA" id="ARBA00022723"/>
    </source>
</evidence>
<feature type="active site" description="Proton donor" evidence="12">
    <location>
        <position position="87"/>
    </location>
</feature>
<dbReference type="InterPro" id="IPR013785">
    <property type="entry name" value="Aldolase_TIM"/>
</dbReference>
<dbReference type="PANTHER" id="PTHR30304">
    <property type="entry name" value="D-TAGATOSE-1,6-BISPHOSPHATE ALDOLASE"/>
    <property type="match status" value="1"/>
</dbReference>
<evidence type="ECO:0000256" key="1">
    <source>
        <dbReference type="ARBA" id="ARBA00000441"/>
    </source>
</evidence>
<dbReference type="PIRSF" id="PIRSF001359">
    <property type="entry name" value="F_bP_aldolase_II"/>
    <property type="match status" value="1"/>
</dbReference>
<evidence type="ECO:0000256" key="3">
    <source>
        <dbReference type="ARBA" id="ARBA00004714"/>
    </source>
</evidence>
<evidence type="ECO:0000256" key="8">
    <source>
        <dbReference type="ARBA" id="ARBA00022833"/>
    </source>
</evidence>
<keyword evidence="8 14" id="KW-0862">Zinc</keyword>
<dbReference type="PANTHER" id="PTHR30304:SF0">
    <property type="entry name" value="D-TAGATOSE-1,6-BISPHOSPHATE ALDOLASE SUBUNIT GATY-RELATED"/>
    <property type="match status" value="1"/>
</dbReference>